<feature type="compositionally biased region" description="Basic and acidic residues" evidence="1">
    <location>
        <begin position="147"/>
        <end position="178"/>
    </location>
</feature>
<evidence type="ECO:0000313" key="2">
    <source>
        <dbReference type="EMBL" id="CAB4023214.1"/>
    </source>
</evidence>
<sequence>MGRNAEIRGMGYVYGSLKGIGILITISESVDVIGCWLESPEDRIHIGPPTDIINNWFRMCMSWEEWSEEREEEKAMQAECVEWEKREATKRWKKEIKTTADQFRKRRKQIETDARKATREVKIWERKIRKEERERRKEVPDWNTEAQKWKKESQRLRRNEKARERRAEQNRRIREGKWKGKKKFG</sequence>
<feature type="compositionally biased region" description="Basic and acidic residues" evidence="1">
    <location>
        <begin position="131"/>
        <end position="140"/>
    </location>
</feature>
<dbReference type="Proteomes" id="UP001152795">
    <property type="component" value="Unassembled WGS sequence"/>
</dbReference>
<reference evidence="2" key="1">
    <citation type="submission" date="2020-04" db="EMBL/GenBank/DDBJ databases">
        <authorList>
            <person name="Alioto T."/>
            <person name="Alioto T."/>
            <person name="Gomez Garrido J."/>
        </authorList>
    </citation>
    <scope>NUCLEOTIDE SEQUENCE</scope>
    <source>
        <strain evidence="2">A484AB</strain>
    </source>
</reference>
<organism evidence="2 3">
    <name type="scientific">Paramuricea clavata</name>
    <name type="common">Red gorgonian</name>
    <name type="synonym">Violescent sea-whip</name>
    <dbReference type="NCBI Taxonomy" id="317549"/>
    <lineage>
        <taxon>Eukaryota</taxon>
        <taxon>Metazoa</taxon>
        <taxon>Cnidaria</taxon>
        <taxon>Anthozoa</taxon>
        <taxon>Octocorallia</taxon>
        <taxon>Malacalcyonacea</taxon>
        <taxon>Plexauridae</taxon>
        <taxon>Paramuricea</taxon>
    </lineage>
</organism>
<comment type="caution">
    <text evidence="2">The sequence shown here is derived from an EMBL/GenBank/DDBJ whole genome shotgun (WGS) entry which is preliminary data.</text>
</comment>
<name>A0A6S7IV05_PARCT</name>
<dbReference type="EMBL" id="CACRXK020012375">
    <property type="protein sequence ID" value="CAB4023214.1"/>
    <property type="molecule type" value="Genomic_DNA"/>
</dbReference>
<evidence type="ECO:0000256" key="1">
    <source>
        <dbReference type="SAM" id="MobiDB-lite"/>
    </source>
</evidence>
<feature type="region of interest" description="Disordered" evidence="1">
    <location>
        <begin position="131"/>
        <end position="185"/>
    </location>
</feature>
<proteinExistence type="predicted"/>
<gene>
    <name evidence="2" type="ORF">PACLA_8A078855</name>
</gene>
<dbReference type="AlphaFoldDB" id="A0A6S7IV05"/>
<accession>A0A6S7IV05</accession>
<keyword evidence="3" id="KW-1185">Reference proteome</keyword>
<evidence type="ECO:0000313" key="3">
    <source>
        <dbReference type="Proteomes" id="UP001152795"/>
    </source>
</evidence>
<protein>
    <submittedName>
        <fullName evidence="2">Uncharacterized protein</fullName>
    </submittedName>
</protein>